<dbReference type="PANTHER" id="PTHR23355">
    <property type="entry name" value="RIBONUCLEASE"/>
    <property type="match status" value="1"/>
</dbReference>
<evidence type="ECO:0000313" key="11">
    <source>
        <dbReference type="EMBL" id="SNU96517.1"/>
    </source>
</evidence>
<organism evidence="11 12">
    <name type="scientific">Megamonas hypermegale</name>
    <dbReference type="NCBI Taxonomy" id="158847"/>
    <lineage>
        <taxon>Bacteria</taxon>
        <taxon>Bacillati</taxon>
        <taxon>Bacillota</taxon>
        <taxon>Negativicutes</taxon>
        <taxon>Selenomonadales</taxon>
        <taxon>Selenomonadaceae</taxon>
        <taxon>Megamonas</taxon>
    </lineage>
</organism>
<feature type="domain" description="S1 motif" evidence="10">
    <location>
        <begin position="632"/>
        <end position="712"/>
    </location>
</feature>
<accession>A0A239TFQ8</accession>
<dbReference type="SMART" id="SM00357">
    <property type="entry name" value="CSP"/>
    <property type="match status" value="2"/>
</dbReference>
<sequence>MSLQERIMKYMQERAKKPMSQEELLTALDWHDEEIRELVPAMEELVRKNLLIQNRSGLYGLPSHMNLVIGRMSITAKGFGFVIPDNGNEEGKAKVNDVFIPSGMLGTAMNNDKVLVRITAEKSYENRTREGEVIRILERANNRVVGTFESSRTFGFVVPDDNRLNQDIFIEGRNFNGAKVGMKVVAEITKWPTKNHSPEGKIIEVLGRIGSPGVDILSVMRQYDLTEEFPLEVQEEAKHIETEPSKREYKNRKDRRDFQIVTIDGEDAKDLDDGVYAEKLPNGNIFLGVYIADVSHYVHSFAPLDREAYNRGTSVYLADRVIPMLPVELSNGICSLNAGEDRLSMCAEMEIDANGAVVKYEIAPAVIHVYRRLTYNLVNKILVEKDEQVISDNQDILPLLDILKEVRERLFARRNRRGAIDFDISEVKVKLNAKGQAVGLIKRERGLGESIIEECMLVANETVAQHMAQRNLPFIYRVHENPTEDKMNALNELLATFNLHLNRNKDGEIEPLAIQQVLNNIKGKPEEKIISAVALRSMQQARYNAENLGHFGLAAQYYTHFTSPIRRYPDLIVHRLLKEQLNGKMSTARQEKLKARLPEIATHTSKCERIATEAERETILIKEVEYMAQFLGEEFNGIISGVTAFGIFVELDNGVEGLVHVSTMVNDYYEYVESEYALVGEATNFRYRLGDPVTVILTRASIKERAIDLILKDNGKMPLFLEDDIIAKPILTGVEDVDKKFFAKKAVDNDIKEEKPSRRAKKRKHKKEKLTDRVRKDKLSKEKHSKNIAKKKVKSHKFYDDIYNKKSHRKNGSDRKTKDKASKRKRRK</sequence>
<evidence type="ECO:0000256" key="4">
    <source>
        <dbReference type="ARBA" id="ARBA00022722"/>
    </source>
</evidence>
<comment type="catalytic activity">
    <reaction evidence="1 8">
        <text>Exonucleolytic cleavage in the 3'- to 5'-direction to yield nucleoside 5'-phosphates.</text>
        <dbReference type="EC" id="3.1.13.1"/>
    </reaction>
</comment>
<reference evidence="11 12" key="1">
    <citation type="submission" date="2017-06" db="EMBL/GenBank/DDBJ databases">
        <authorList>
            <consortium name="Pathogen Informatics"/>
        </authorList>
    </citation>
    <scope>NUCLEOTIDE SEQUENCE [LARGE SCALE GENOMIC DNA]</scope>
    <source>
        <strain evidence="11 12">NCTC10570</strain>
    </source>
</reference>
<feature type="region of interest" description="Disordered" evidence="9">
    <location>
        <begin position="753"/>
        <end position="828"/>
    </location>
</feature>
<comment type="subcellular location">
    <subcellularLocation>
        <location evidence="2 8">Cytoplasm</location>
    </subcellularLocation>
</comment>
<dbReference type="PROSITE" id="PS50126">
    <property type="entry name" value="S1"/>
    <property type="match status" value="1"/>
</dbReference>
<dbReference type="NCBIfam" id="TIGR02063">
    <property type="entry name" value="RNase_R"/>
    <property type="match status" value="1"/>
</dbReference>
<keyword evidence="3 8" id="KW-0963">Cytoplasm</keyword>
<evidence type="ECO:0000256" key="2">
    <source>
        <dbReference type="ARBA" id="ARBA00004496"/>
    </source>
</evidence>
<dbReference type="InterPro" id="IPR011805">
    <property type="entry name" value="RNase_R"/>
</dbReference>
<dbReference type="InterPro" id="IPR004476">
    <property type="entry name" value="RNase_II/RNase_R"/>
</dbReference>
<feature type="compositionally biased region" description="Basic residues" evidence="9">
    <location>
        <begin position="758"/>
        <end position="768"/>
    </location>
</feature>
<evidence type="ECO:0000256" key="5">
    <source>
        <dbReference type="ARBA" id="ARBA00022801"/>
    </source>
</evidence>
<dbReference type="SMART" id="SM00316">
    <property type="entry name" value="S1"/>
    <property type="match status" value="1"/>
</dbReference>
<dbReference type="InterPro" id="IPR022966">
    <property type="entry name" value="RNase_II/R_CS"/>
</dbReference>
<evidence type="ECO:0000256" key="3">
    <source>
        <dbReference type="ARBA" id="ARBA00022490"/>
    </source>
</evidence>
<evidence type="ECO:0000256" key="8">
    <source>
        <dbReference type="HAMAP-Rule" id="MF_01895"/>
    </source>
</evidence>
<dbReference type="EC" id="3.1.13.1" evidence="8"/>
<dbReference type="Pfam" id="PF08206">
    <property type="entry name" value="OB_RNB"/>
    <property type="match status" value="1"/>
</dbReference>
<dbReference type="GO" id="GO:0003723">
    <property type="term" value="F:RNA binding"/>
    <property type="evidence" value="ECO:0007669"/>
    <property type="project" value="UniProtKB-UniRule"/>
</dbReference>
<comment type="function">
    <text evidence="8">3'-5' exoribonuclease that releases 5'-nucleoside monophosphates and is involved in maturation of structured RNAs.</text>
</comment>
<dbReference type="InterPro" id="IPR012340">
    <property type="entry name" value="NA-bd_OB-fold"/>
</dbReference>
<dbReference type="InterPro" id="IPR003029">
    <property type="entry name" value="S1_domain"/>
</dbReference>
<dbReference type="InterPro" id="IPR040476">
    <property type="entry name" value="CSD2"/>
</dbReference>
<dbReference type="InterPro" id="IPR013223">
    <property type="entry name" value="RNase_B_OB_dom"/>
</dbReference>
<dbReference type="PROSITE" id="PS01175">
    <property type="entry name" value="RIBONUCLEASE_II"/>
    <property type="match status" value="1"/>
</dbReference>
<evidence type="ECO:0000256" key="7">
    <source>
        <dbReference type="ARBA" id="ARBA00022884"/>
    </source>
</evidence>
<dbReference type="eggNOG" id="COG0557">
    <property type="taxonomic scope" value="Bacteria"/>
</dbReference>
<dbReference type="Pfam" id="PF00773">
    <property type="entry name" value="RNB"/>
    <property type="match status" value="1"/>
</dbReference>
<name>A0A239TFQ8_9FIRM</name>
<evidence type="ECO:0000256" key="6">
    <source>
        <dbReference type="ARBA" id="ARBA00022839"/>
    </source>
</evidence>
<dbReference type="PANTHER" id="PTHR23355:SF9">
    <property type="entry name" value="DIS3-LIKE EXONUCLEASE 2"/>
    <property type="match status" value="1"/>
</dbReference>
<evidence type="ECO:0000256" key="9">
    <source>
        <dbReference type="SAM" id="MobiDB-lite"/>
    </source>
</evidence>
<dbReference type="GO" id="GO:0006402">
    <property type="term" value="P:mRNA catabolic process"/>
    <property type="evidence" value="ECO:0007669"/>
    <property type="project" value="TreeGrafter"/>
</dbReference>
<dbReference type="InterPro" id="IPR001900">
    <property type="entry name" value="RNase_II/R"/>
</dbReference>
<evidence type="ECO:0000313" key="12">
    <source>
        <dbReference type="Proteomes" id="UP000215383"/>
    </source>
</evidence>
<feature type="compositionally biased region" description="Basic and acidic residues" evidence="9">
    <location>
        <begin position="811"/>
        <end position="820"/>
    </location>
</feature>
<keyword evidence="5 8" id="KW-0378">Hydrolase</keyword>
<comment type="similarity">
    <text evidence="8">Belongs to the RNR ribonuclease family. RNase R subfamily.</text>
</comment>
<dbReference type="Proteomes" id="UP000215383">
    <property type="component" value="Chromosome 1"/>
</dbReference>
<feature type="compositionally biased region" description="Basic and acidic residues" evidence="9">
    <location>
        <begin position="769"/>
        <end position="782"/>
    </location>
</feature>
<dbReference type="SUPFAM" id="SSF50249">
    <property type="entry name" value="Nucleic acid-binding proteins"/>
    <property type="match status" value="3"/>
</dbReference>
<dbReference type="Gene3D" id="2.40.50.140">
    <property type="entry name" value="Nucleic acid-binding proteins"/>
    <property type="match status" value="3"/>
</dbReference>
<dbReference type="InterPro" id="IPR011129">
    <property type="entry name" value="CSD"/>
</dbReference>
<dbReference type="CDD" id="cd04471">
    <property type="entry name" value="S1_RNase_R"/>
    <property type="match status" value="1"/>
</dbReference>
<protein>
    <recommendedName>
        <fullName evidence="8">Ribonuclease R</fullName>
        <shortName evidence="8">RNase R</shortName>
        <ecNumber evidence="8">3.1.13.1</ecNumber>
    </recommendedName>
</protein>
<gene>
    <name evidence="8 11" type="primary">rnr</name>
    <name evidence="11" type="ORF">SAMEA4364220_00598</name>
</gene>
<dbReference type="InterPro" id="IPR050180">
    <property type="entry name" value="RNR_Ribonuclease"/>
</dbReference>
<proteinExistence type="inferred from homology"/>
<dbReference type="Pfam" id="PF00575">
    <property type="entry name" value="S1"/>
    <property type="match status" value="1"/>
</dbReference>
<evidence type="ECO:0000259" key="10">
    <source>
        <dbReference type="PROSITE" id="PS50126"/>
    </source>
</evidence>
<keyword evidence="4 8" id="KW-0540">Nuclease</keyword>
<evidence type="ECO:0000256" key="1">
    <source>
        <dbReference type="ARBA" id="ARBA00001849"/>
    </source>
</evidence>
<dbReference type="Pfam" id="PF17876">
    <property type="entry name" value="CSD2"/>
    <property type="match status" value="1"/>
</dbReference>
<dbReference type="AlphaFoldDB" id="A0A239TFQ8"/>
<feature type="compositionally biased region" description="Basic residues" evidence="9">
    <location>
        <begin position="783"/>
        <end position="796"/>
    </location>
</feature>
<dbReference type="RefSeq" id="WP_027890906.1">
    <property type="nucleotide sequence ID" value="NZ_LT906446.1"/>
</dbReference>
<dbReference type="EMBL" id="LT906446">
    <property type="protein sequence ID" value="SNU96517.1"/>
    <property type="molecule type" value="Genomic_DNA"/>
</dbReference>
<dbReference type="SMART" id="SM00955">
    <property type="entry name" value="RNB"/>
    <property type="match status" value="1"/>
</dbReference>
<dbReference type="GeneID" id="78506628"/>
<dbReference type="GO" id="GO:0005829">
    <property type="term" value="C:cytosol"/>
    <property type="evidence" value="ECO:0007669"/>
    <property type="project" value="TreeGrafter"/>
</dbReference>
<dbReference type="GO" id="GO:0008859">
    <property type="term" value="F:exoribonuclease II activity"/>
    <property type="evidence" value="ECO:0007669"/>
    <property type="project" value="UniProtKB-UniRule"/>
</dbReference>
<keyword evidence="6 8" id="KW-0269">Exonuclease</keyword>
<keyword evidence="12" id="KW-1185">Reference proteome</keyword>
<dbReference type="HAMAP" id="MF_01895">
    <property type="entry name" value="RNase_R"/>
    <property type="match status" value="1"/>
</dbReference>
<dbReference type="NCBIfam" id="TIGR00358">
    <property type="entry name" value="3_prime_RNase"/>
    <property type="match status" value="1"/>
</dbReference>
<keyword evidence="7 8" id="KW-0694">RNA-binding</keyword>